<dbReference type="AlphaFoldDB" id="A0A836C3N2"/>
<keyword evidence="4" id="KW-1185">Reference proteome</keyword>
<accession>A0A836C3N2</accession>
<protein>
    <submittedName>
        <fullName evidence="3">Uncharacterized protein</fullName>
    </submittedName>
</protein>
<dbReference type="Gene3D" id="3.80.10.10">
    <property type="entry name" value="Ribonuclease Inhibitor"/>
    <property type="match status" value="1"/>
</dbReference>
<evidence type="ECO:0000313" key="3">
    <source>
        <dbReference type="EMBL" id="KAG2498985.1"/>
    </source>
</evidence>
<feature type="region of interest" description="Disordered" evidence="2">
    <location>
        <begin position="524"/>
        <end position="548"/>
    </location>
</feature>
<reference evidence="3" key="1">
    <citation type="journal article" date="2020" name="bioRxiv">
        <title>Comparative genomics of Chlamydomonas.</title>
        <authorList>
            <person name="Craig R.J."/>
            <person name="Hasan A.R."/>
            <person name="Ness R.W."/>
            <person name="Keightley P.D."/>
        </authorList>
    </citation>
    <scope>NUCLEOTIDE SEQUENCE</scope>
    <source>
        <strain evidence="3">CCAP 11/70</strain>
    </source>
</reference>
<gene>
    <name evidence="3" type="ORF">HYH03_003171</name>
</gene>
<dbReference type="GO" id="GO:0005930">
    <property type="term" value="C:axoneme"/>
    <property type="evidence" value="ECO:0007669"/>
    <property type="project" value="UniProtKB-SubCell"/>
</dbReference>
<dbReference type="InterPro" id="IPR032675">
    <property type="entry name" value="LRR_dom_sf"/>
</dbReference>
<proteinExistence type="predicted"/>
<evidence type="ECO:0000256" key="1">
    <source>
        <dbReference type="ARBA" id="ARBA00004430"/>
    </source>
</evidence>
<comment type="subcellular location">
    <subcellularLocation>
        <location evidence="1">Cytoplasm</location>
        <location evidence="1">Cytoskeleton</location>
        <location evidence="1">Cilium axoneme</location>
    </subcellularLocation>
</comment>
<evidence type="ECO:0000256" key="2">
    <source>
        <dbReference type="SAM" id="MobiDB-lite"/>
    </source>
</evidence>
<comment type="caution">
    <text evidence="3">The sequence shown here is derived from an EMBL/GenBank/DDBJ whole genome shotgun (WGS) entry which is preliminary data.</text>
</comment>
<dbReference type="EMBL" id="JAEHOE010000008">
    <property type="protein sequence ID" value="KAG2498985.1"/>
    <property type="molecule type" value="Genomic_DNA"/>
</dbReference>
<organism evidence="3 4">
    <name type="scientific">Edaphochlamys debaryana</name>
    <dbReference type="NCBI Taxonomy" id="47281"/>
    <lineage>
        <taxon>Eukaryota</taxon>
        <taxon>Viridiplantae</taxon>
        <taxon>Chlorophyta</taxon>
        <taxon>core chlorophytes</taxon>
        <taxon>Chlorophyceae</taxon>
        <taxon>CS clade</taxon>
        <taxon>Chlamydomonadales</taxon>
        <taxon>Chlamydomonadales incertae sedis</taxon>
        <taxon>Edaphochlamys</taxon>
    </lineage>
</organism>
<evidence type="ECO:0000313" key="4">
    <source>
        <dbReference type="Proteomes" id="UP000612055"/>
    </source>
</evidence>
<feature type="compositionally biased region" description="Gly residues" evidence="2">
    <location>
        <begin position="535"/>
        <end position="548"/>
    </location>
</feature>
<name>A0A836C3N2_9CHLO</name>
<sequence>MLGIGAGPERGRPDLNDVLRELSVPAAQAIFGCFHLNSTYRRVRLACRALRDLVDTNIASLRVNPAKHPSGLKGRPSLSRWPHLREITLCLDGDTDSEGTLSSLVVLPFVGQPAATGDKISSLEVHMDEPYKEASLPPPVIMQLALLLPNLRKLDLATLSGGILPTAEVDLSLFHGALSMLRSLEVLRLPTSDVLPGIEAVSSLKELYVLGWHEGEDNSDCYLTAKAVASLHQLSKLTKLIIIGSEFDPIEDEGEGEDADVPVIKGGAPASGGLLGLLCALPPAVGGFFWGTGEADDISVALKKVDGRCVMSVHFCTAEQLADLATTVLLPCRTLWAGERCKLRLEHVSVALVEEHEAEALRALAQQYDIAMETELTFDHSCDLEDVQTMLSMLRTVPDLAFCGFPSEGHAVHISRPDGGPQQEEPAARPLPAPGALLVLALDRLAGREPPPDLEEPFRTWMKKAPKLLARGPAASEVSQLDRAGLEAWAMQMERRAEAAALAGGRLGPGLRRRRQLGRQIRIGGGQQRHKGAAEAGGGHVELGTGRA</sequence>
<dbReference type="Proteomes" id="UP000612055">
    <property type="component" value="Unassembled WGS sequence"/>
</dbReference>